<dbReference type="InterPro" id="IPR036726">
    <property type="entry name" value="GTP1_OBG_dom_sf"/>
</dbReference>
<feature type="binding site" evidence="8">
    <location>
        <begin position="314"/>
        <end position="316"/>
    </location>
    <ligand>
        <name>GTP</name>
        <dbReference type="ChEBI" id="CHEBI:37565"/>
    </ligand>
</feature>
<keyword evidence="5 8" id="KW-0378">Hydrolase</keyword>
<dbReference type="RefSeq" id="WP_006034808.1">
    <property type="nucleotide sequence ID" value="NZ_AAQJ02000001.1"/>
</dbReference>
<keyword evidence="4 8" id="KW-0547">Nucleotide-binding</keyword>
<dbReference type="SUPFAM" id="SSF52540">
    <property type="entry name" value="P-loop containing nucleoside triphosphate hydrolases"/>
    <property type="match status" value="1"/>
</dbReference>
<dbReference type="InterPro" id="IPR045086">
    <property type="entry name" value="OBG_GTPase"/>
</dbReference>
<feature type="binding site" evidence="8">
    <location>
        <begin position="283"/>
        <end position="286"/>
    </location>
    <ligand>
        <name>GTP</name>
        <dbReference type="ChEBI" id="CHEBI:37565"/>
    </ligand>
</feature>
<evidence type="ECO:0000256" key="8">
    <source>
        <dbReference type="HAMAP-Rule" id="MF_01454"/>
    </source>
</evidence>
<dbReference type="PRINTS" id="PR00326">
    <property type="entry name" value="GTP1OBG"/>
</dbReference>
<feature type="binding site" evidence="8">
    <location>
        <position position="173"/>
    </location>
    <ligand>
        <name>Mg(2+)</name>
        <dbReference type="ChEBI" id="CHEBI:18420"/>
    </ligand>
</feature>
<comment type="similarity">
    <text evidence="1 8">Belongs to the TRAFAC class OBG-HflX-like GTPase superfamily. OBG GTPase family.</text>
</comment>
<sequence length="338" mass="36458">MKFLDEVEIRVEAGKGGAGCVSFRREKFIPFGGPDGGDGGDGGGVYLKASVNLNTLIDFHCHRLYKAGHGEPGKGNDSAGKKGADLVLEVPVGTEIADADTQELIGDLTAPNQIQCVARGGWHGLGNARFKSSTNRSPRQFTTGYLGEARRLKLSLKLLADVGLVGLPNAGKSSLIRAVSAATPKVADYPFTTVQPHLGVVRLEAGCSFVMADVPGLMTGASEGFGLGIRFLKHLSRTRLLLHIVDVKPVDGSDPLQNIALIENELEKYSPELAQKPRWLVLNKIDLLSAEELEQCVQRIATQISEKVQIFKISALQRVATQALCYALFDFLKRHTKT</sequence>
<evidence type="ECO:0000256" key="6">
    <source>
        <dbReference type="ARBA" id="ARBA00022842"/>
    </source>
</evidence>
<dbReference type="Pfam" id="PF01018">
    <property type="entry name" value="GTP1_OBG"/>
    <property type="match status" value="1"/>
</dbReference>
<keyword evidence="12" id="KW-1185">Reference proteome</keyword>
<evidence type="ECO:0000313" key="11">
    <source>
        <dbReference type="EMBL" id="EDP45820.1"/>
    </source>
</evidence>
<comment type="subcellular location">
    <subcellularLocation>
        <location evidence="8">Cytoplasm</location>
    </subcellularLocation>
</comment>
<dbReference type="Gene3D" id="3.40.50.300">
    <property type="entry name" value="P-loop containing nucleotide triphosphate hydrolases"/>
    <property type="match status" value="1"/>
</dbReference>
<dbReference type="InterPro" id="IPR027417">
    <property type="entry name" value="P-loop_NTPase"/>
</dbReference>
<evidence type="ECO:0000256" key="7">
    <source>
        <dbReference type="ARBA" id="ARBA00023134"/>
    </source>
</evidence>
<gene>
    <name evidence="8" type="primary">obg</name>
    <name evidence="11" type="ORF">RICGR_0619</name>
</gene>
<dbReference type="STRING" id="59196.RICGR_0619"/>
<dbReference type="GO" id="GO:0042254">
    <property type="term" value="P:ribosome biogenesis"/>
    <property type="evidence" value="ECO:0007669"/>
    <property type="project" value="UniProtKB-UniRule"/>
</dbReference>
<dbReference type="GO" id="GO:0005737">
    <property type="term" value="C:cytoplasm"/>
    <property type="evidence" value="ECO:0007669"/>
    <property type="project" value="UniProtKB-SubCell"/>
</dbReference>
<dbReference type="InterPro" id="IPR006169">
    <property type="entry name" value="GTP1_OBG_dom"/>
</dbReference>
<dbReference type="PANTHER" id="PTHR11702">
    <property type="entry name" value="DEVELOPMENTALLY REGULATED GTP-BINDING PROTEIN-RELATED"/>
    <property type="match status" value="1"/>
</dbReference>
<keyword evidence="7 8" id="KW-0342">GTP-binding</keyword>
<evidence type="ECO:0000259" key="9">
    <source>
        <dbReference type="PROSITE" id="PS51710"/>
    </source>
</evidence>
<evidence type="ECO:0000256" key="2">
    <source>
        <dbReference type="ARBA" id="ARBA00022490"/>
    </source>
</evidence>
<comment type="caution">
    <text evidence="11">The sequence shown here is derived from an EMBL/GenBank/DDBJ whole genome shotgun (WGS) entry which is preliminary data.</text>
</comment>
<dbReference type="GO" id="GO:0000287">
    <property type="term" value="F:magnesium ion binding"/>
    <property type="evidence" value="ECO:0007669"/>
    <property type="project" value="InterPro"/>
</dbReference>
<feature type="binding site" evidence="8">
    <location>
        <position position="193"/>
    </location>
    <ligand>
        <name>Mg(2+)</name>
        <dbReference type="ChEBI" id="CHEBI:18420"/>
    </ligand>
</feature>
<dbReference type="OrthoDB" id="9807318at2"/>
<evidence type="ECO:0000256" key="3">
    <source>
        <dbReference type="ARBA" id="ARBA00022723"/>
    </source>
</evidence>
<feature type="binding site" evidence="8">
    <location>
        <begin position="166"/>
        <end position="173"/>
    </location>
    <ligand>
        <name>GTP</name>
        <dbReference type="ChEBI" id="CHEBI:37565"/>
    </ligand>
</feature>
<dbReference type="AlphaFoldDB" id="A8PM47"/>
<dbReference type="InterPro" id="IPR031167">
    <property type="entry name" value="G_OBG"/>
</dbReference>
<dbReference type="PROSITE" id="PS51710">
    <property type="entry name" value="G_OBG"/>
    <property type="match status" value="1"/>
</dbReference>
<dbReference type="NCBIfam" id="NF008955">
    <property type="entry name" value="PRK12297.1"/>
    <property type="match status" value="1"/>
</dbReference>
<comment type="function">
    <text evidence="8">An essential GTPase which binds GTP, GDP and possibly (p)ppGpp with moderate affinity, with high nucleotide exchange rates and a fairly low GTP hydrolysis rate. Plays a role in control of the cell cycle, stress response, ribosome biogenesis and in those bacteria that undergo differentiation, in morphogenesis control.</text>
</comment>
<evidence type="ECO:0000256" key="5">
    <source>
        <dbReference type="ARBA" id="ARBA00022801"/>
    </source>
</evidence>
<dbReference type="HAMAP" id="MF_01454">
    <property type="entry name" value="GTPase_Obg"/>
    <property type="match status" value="1"/>
</dbReference>
<evidence type="ECO:0000259" key="10">
    <source>
        <dbReference type="PROSITE" id="PS51883"/>
    </source>
</evidence>
<dbReference type="NCBIfam" id="NF008956">
    <property type="entry name" value="PRK12299.1"/>
    <property type="match status" value="1"/>
</dbReference>
<evidence type="ECO:0000256" key="1">
    <source>
        <dbReference type="ARBA" id="ARBA00007699"/>
    </source>
</evidence>
<comment type="subunit">
    <text evidence="8">Monomer.</text>
</comment>
<dbReference type="EMBL" id="AAQJ02000001">
    <property type="protein sequence ID" value="EDP45820.1"/>
    <property type="molecule type" value="Genomic_DNA"/>
</dbReference>
<dbReference type="Proteomes" id="UP000054075">
    <property type="component" value="Unassembled WGS sequence"/>
</dbReference>
<dbReference type="FunFam" id="2.70.210.12:FF:000001">
    <property type="entry name" value="GTPase Obg"/>
    <property type="match status" value="1"/>
</dbReference>
<reference evidence="11" key="1">
    <citation type="submission" date="2006-04" db="EMBL/GenBank/DDBJ databases">
        <authorList>
            <person name="Seshadri R."/>
            <person name="Federici B.A."/>
        </authorList>
    </citation>
    <scope>NUCLEOTIDE SEQUENCE [LARGE SCALE GENOMIC DNA]</scope>
</reference>
<feature type="binding site" evidence="8">
    <location>
        <begin position="213"/>
        <end position="216"/>
    </location>
    <ligand>
        <name>GTP</name>
        <dbReference type="ChEBI" id="CHEBI:37565"/>
    </ligand>
</feature>
<comment type="caution">
    <text evidence="8">Lacks conserved residue(s) required for the propagation of feature annotation.</text>
</comment>
<dbReference type="eggNOG" id="COG0536">
    <property type="taxonomic scope" value="Bacteria"/>
</dbReference>
<keyword evidence="6 8" id="KW-0460">Magnesium</keyword>
<name>A8PM47_9COXI</name>
<dbReference type="NCBIfam" id="TIGR02729">
    <property type="entry name" value="Obg_CgtA"/>
    <property type="match status" value="1"/>
</dbReference>
<organism evidence="11 12">
    <name type="scientific">Rickettsiella grylli</name>
    <dbReference type="NCBI Taxonomy" id="59196"/>
    <lineage>
        <taxon>Bacteria</taxon>
        <taxon>Pseudomonadati</taxon>
        <taxon>Pseudomonadota</taxon>
        <taxon>Gammaproteobacteria</taxon>
        <taxon>Legionellales</taxon>
        <taxon>Coxiellaceae</taxon>
        <taxon>Rickettsiella</taxon>
    </lineage>
</organism>
<feature type="domain" description="OBG-type G" evidence="9">
    <location>
        <begin position="160"/>
        <end position="333"/>
    </location>
</feature>
<dbReference type="InterPro" id="IPR014100">
    <property type="entry name" value="GTP-bd_Obg/CgtA"/>
</dbReference>
<protein>
    <recommendedName>
        <fullName evidence="8">GTPase Obg</fullName>
        <ecNumber evidence="8">3.6.5.-</ecNumber>
    </recommendedName>
    <alternativeName>
        <fullName evidence="8">GTP-binding protein Obg</fullName>
    </alternativeName>
</protein>
<dbReference type="EC" id="3.6.5.-" evidence="8"/>
<dbReference type="InterPro" id="IPR006073">
    <property type="entry name" value="GTP-bd"/>
</dbReference>
<feature type="domain" description="Obg" evidence="10">
    <location>
        <begin position="1"/>
        <end position="159"/>
    </location>
</feature>
<dbReference type="GO" id="GO:0005525">
    <property type="term" value="F:GTP binding"/>
    <property type="evidence" value="ECO:0007669"/>
    <property type="project" value="UniProtKB-UniRule"/>
</dbReference>
<dbReference type="PANTHER" id="PTHR11702:SF31">
    <property type="entry name" value="MITOCHONDRIAL RIBOSOME-ASSOCIATED GTPASE 2"/>
    <property type="match status" value="1"/>
</dbReference>
<dbReference type="Gene3D" id="2.70.210.12">
    <property type="entry name" value="GTP1/OBG domain"/>
    <property type="match status" value="1"/>
</dbReference>
<dbReference type="Pfam" id="PF01926">
    <property type="entry name" value="MMR_HSR1"/>
    <property type="match status" value="1"/>
</dbReference>
<dbReference type="GO" id="GO:0043022">
    <property type="term" value="F:ribosome binding"/>
    <property type="evidence" value="ECO:0007669"/>
    <property type="project" value="UniProtKB-ARBA"/>
</dbReference>
<accession>A8PM47</accession>
<dbReference type="PROSITE" id="PS51883">
    <property type="entry name" value="OBG"/>
    <property type="match status" value="1"/>
</dbReference>
<dbReference type="PIRSF" id="PIRSF002401">
    <property type="entry name" value="GTP_bd_Obg/CgtA"/>
    <property type="match status" value="1"/>
</dbReference>
<keyword evidence="2 8" id="KW-0963">Cytoplasm</keyword>
<evidence type="ECO:0000313" key="12">
    <source>
        <dbReference type="Proteomes" id="UP000054075"/>
    </source>
</evidence>
<comment type="cofactor">
    <cofactor evidence="8">
        <name>Mg(2+)</name>
        <dbReference type="ChEBI" id="CHEBI:18420"/>
    </cofactor>
</comment>
<dbReference type="GO" id="GO:0003924">
    <property type="term" value="F:GTPase activity"/>
    <property type="evidence" value="ECO:0007669"/>
    <property type="project" value="UniProtKB-UniRule"/>
</dbReference>
<proteinExistence type="inferred from homology"/>
<reference evidence="11" key="2">
    <citation type="submission" date="2007-10" db="EMBL/GenBank/DDBJ databases">
        <authorList>
            <person name="Myers G.S."/>
        </authorList>
    </citation>
    <scope>NUCLEOTIDE SEQUENCE [LARGE SCALE GENOMIC DNA]</scope>
</reference>
<dbReference type="SUPFAM" id="SSF82051">
    <property type="entry name" value="Obg GTP-binding protein N-terminal domain"/>
    <property type="match status" value="1"/>
</dbReference>
<keyword evidence="3 8" id="KW-0479">Metal-binding</keyword>
<evidence type="ECO:0000256" key="4">
    <source>
        <dbReference type="ARBA" id="ARBA00022741"/>
    </source>
</evidence>
<dbReference type="CDD" id="cd01898">
    <property type="entry name" value="Obg"/>
    <property type="match status" value="1"/>
</dbReference>